<dbReference type="Pfam" id="PF01344">
    <property type="entry name" value="Kelch_1"/>
    <property type="match status" value="2"/>
</dbReference>
<dbReference type="Gene3D" id="2.130.10.80">
    <property type="entry name" value="Galactose oxidase/kelch, beta-propeller"/>
    <property type="match status" value="4"/>
</dbReference>
<dbReference type="Gene3D" id="2.120.10.80">
    <property type="entry name" value="Kelch-type beta propeller"/>
    <property type="match status" value="1"/>
</dbReference>
<comment type="caution">
    <text evidence="4">The sequence shown here is derived from an EMBL/GenBank/DDBJ whole genome shotgun (WGS) entry which is preliminary data.</text>
</comment>
<evidence type="ECO:0000256" key="2">
    <source>
        <dbReference type="ARBA" id="ARBA00022737"/>
    </source>
</evidence>
<feature type="compositionally biased region" description="Polar residues" evidence="3">
    <location>
        <begin position="1"/>
        <end position="24"/>
    </location>
</feature>
<dbReference type="SMART" id="SM00612">
    <property type="entry name" value="Kelch"/>
    <property type="match status" value="5"/>
</dbReference>
<evidence type="ECO:0000256" key="1">
    <source>
        <dbReference type="ARBA" id="ARBA00022441"/>
    </source>
</evidence>
<organism evidence="4 5">
    <name type="scientific">Amycolatopsis keratiniphila subsp. keratiniphila</name>
    <dbReference type="NCBI Taxonomy" id="227715"/>
    <lineage>
        <taxon>Bacteria</taxon>
        <taxon>Bacillati</taxon>
        <taxon>Actinomycetota</taxon>
        <taxon>Actinomycetes</taxon>
        <taxon>Pseudonocardiales</taxon>
        <taxon>Pseudonocardiaceae</taxon>
        <taxon>Amycolatopsis</taxon>
        <taxon>Amycolatopsis japonica group</taxon>
    </lineage>
</organism>
<dbReference type="PANTHER" id="PTHR46344:SF27">
    <property type="entry name" value="KELCH REPEAT SUPERFAMILY PROTEIN"/>
    <property type="match status" value="1"/>
</dbReference>
<proteinExistence type="predicted"/>
<dbReference type="InterPro" id="IPR037293">
    <property type="entry name" value="Gal_Oxidase_central_sf"/>
</dbReference>
<dbReference type="SUPFAM" id="SSF50965">
    <property type="entry name" value="Galactose oxidase, central domain"/>
    <property type="match status" value="1"/>
</dbReference>
<evidence type="ECO:0000313" key="4">
    <source>
        <dbReference type="EMBL" id="ONF62579.1"/>
    </source>
</evidence>
<dbReference type="AlphaFoldDB" id="A0A1W2LIA6"/>
<dbReference type="InterPro" id="IPR015915">
    <property type="entry name" value="Kelch-typ_b-propeller"/>
</dbReference>
<evidence type="ECO:0000256" key="3">
    <source>
        <dbReference type="SAM" id="MobiDB-lite"/>
    </source>
</evidence>
<sequence>MPRENTAATVEDMSTQTEPRTTASGWAATGDLPWARQWDGMNEGPVLLPDGRVLAAGGGNNRGAVTYADAALYDPASGQWTVTGSLATSRRLHSLTVLPDGKVLAAGGFHGHPSTSPNILTSAEVFDPATGTWSPTGSMHTARCNHHAIALADGRVLVMGGGSERPPIDSLVIAAAEIYDPATGTWTETAPMIHARAAFPAVLLPDGKVLVAAGLVETGGDLVGLTFCEIYDPVAGTWSPTTPIGTPVPLEAGRPRVGAQMVALADGTVLLTGGHTGGPQNWNYAPFSLGESERYDPATGKWTDAAPMRIPRDEFRLIRLDSGKVLAIGGLEYGGYDAGYQNSEIFDPATGQWGPLLGLTIGRAKFGAVELADGRVLIAGGAAVLANAGPDGNHVLITKTDLFTP</sequence>
<dbReference type="InterPro" id="IPR006652">
    <property type="entry name" value="Kelch_1"/>
</dbReference>
<protein>
    <submittedName>
        <fullName evidence="4">Protein LivK</fullName>
    </submittedName>
</protein>
<feature type="region of interest" description="Disordered" evidence="3">
    <location>
        <begin position="1"/>
        <end position="26"/>
    </location>
</feature>
<reference evidence="4 5" key="1">
    <citation type="submission" date="2016-12" db="EMBL/GenBank/DDBJ databases">
        <title>Amycolatopsis keratiniphila subsp. keratiniphila genome sequencing and assembly.</title>
        <authorList>
            <person name="Mayilraj S."/>
            <person name="Kaur N."/>
        </authorList>
    </citation>
    <scope>NUCLEOTIDE SEQUENCE [LARGE SCALE GENOMIC DNA]</scope>
    <source>
        <strain evidence="4 5">DSM 44409</strain>
    </source>
</reference>
<keyword evidence="2" id="KW-0677">Repeat</keyword>
<evidence type="ECO:0000313" key="5">
    <source>
        <dbReference type="Proteomes" id="UP000076660"/>
    </source>
</evidence>
<keyword evidence="1" id="KW-0880">Kelch repeat</keyword>
<dbReference type="EMBL" id="LQMT02000041">
    <property type="protein sequence ID" value="ONF62579.1"/>
    <property type="molecule type" value="Genomic_DNA"/>
</dbReference>
<dbReference type="Proteomes" id="UP000076660">
    <property type="component" value="Unassembled WGS sequence"/>
</dbReference>
<name>A0A1W2LIA6_9PSEU</name>
<gene>
    <name evidence="4" type="ORF">AVR91_0237535</name>
</gene>
<dbReference type="OrthoDB" id="3676679at2"/>
<dbReference type="PANTHER" id="PTHR46344">
    <property type="entry name" value="OS02G0202900 PROTEIN"/>
    <property type="match status" value="1"/>
</dbReference>
<accession>A0A1W2LIA6</accession>
<dbReference type="InterPro" id="IPR011043">
    <property type="entry name" value="Gal_Oxase/kelch_b-propeller"/>
</dbReference>